<name>A0A9J5Y6P5_SOLCO</name>
<dbReference type="AlphaFoldDB" id="A0A9J5Y6P5"/>
<proteinExistence type="predicted"/>
<dbReference type="Proteomes" id="UP000824120">
    <property type="component" value="Chromosome 7"/>
</dbReference>
<evidence type="ECO:0000313" key="2">
    <source>
        <dbReference type="Proteomes" id="UP000824120"/>
    </source>
</evidence>
<dbReference type="EMBL" id="JACXVP010000007">
    <property type="protein sequence ID" value="KAG5594718.1"/>
    <property type="molecule type" value="Genomic_DNA"/>
</dbReference>
<keyword evidence="2" id="KW-1185">Reference proteome</keyword>
<comment type="caution">
    <text evidence="1">The sequence shown here is derived from an EMBL/GenBank/DDBJ whole genome shotgun (WGS) entry which is preliminary data.</text>
</comment>
<protein>
    <submittedName>
        <fullName evidence="1">Uncharacterized protein</fullName>
    </submittedName>
</protein>
<sequence length="65" mass="7386">MVDFTSTLNSVEKLNTNTTPLTDAEIVKMWKVKDGNIMFVLTVTIEDAFLQQIKNFKTPKKLGTH</sequence>
<dbReference type="OrthoDB" id="5544992at2759"/>
<gene>
    <name evidence="1" type="ORF">H5410_035950</name>
</gene>
<organism evidence="1 2">
    <name type="scientific">Solanum commersonii</name>
    <name type="common">Commerson's wild potato</name>
    <name type="synonym">Commerson's nightshade</name>
    <dbReference type="NCBI Taxonomy" id="4109"/>
    <lineage>
        <taxon>Eukaryota</taxon>
        <taxon>Viridiplantae</taxon>
        <taxon>Streptophyta</taxon>
        <taxon>Embryophyta</taxon>
        <taxon>Tracheophyta</taxon>
        <taxon>Spermatophyta</taxon>
        <taxon>Magnoliopsida</taxon>
        <taxon>eudicotyledons</taxon>
        <taxon>Gunneridae</taxon>
        <taxon>Pentapetalae</taxon>
        <taxon>asterids</taxon>
        <taxon>lamiids</taxon>
        <taxon>Solanales</taxon>
        <taxon>Solanaceae</taxon>
        <taxon>Solanoideae</taxon>
        <taxon>Solaneae</taxon>
        <taxon>Solanum</taxon>
    </lineage>
</organism>
<evidence type="ECO:0000313" key="1">
    <source>
        <dbReference type="EMBL" id="KAG5594718.1"/>
    </source>
</evidence>
<accession>A0A9J5Y6P5</accession>
<reference evidence="1 2" key="1">
    <citation type="submission" date="2020-09" db="EMBL/GenBank/DDBJ databases">
        <title>De no assembly of potato wild relative species, Solanum commersonii.</title>
        <authorList>
            <person name="Cho K."/>
        </authorList>
    </citation>
    <scope>NUCLEOTIDE SEQUENCE [LARGE SCALE GENOMIC DNA]</scope>
    <source>
        <strain evidence="1">LZ3.2</strain>
        <tissue evidence="1">Leaf</tissue>
    </source>
</reference>